<organism evidence="1 2">
    <name type="scientific">Actinobaculum suis</name>
    <dbReference type="NCBI Taxonomy" id="1657"/>
    <lineage>
        <taxon>Bacteria</taxon>
        <taxon>Bacillati</taxon>
        <taxon>Actinomycetota</taxon>
        <taxon>Actinomycetes</taxon>
        <taxon>Actinomycetales</taxon>
        <taxon>Actinomycetaceae</taxon>
        <taxon>Actinobaculum</taxon>
    </lineage>
</organism>
<gene>
    <name evidence="1" type="ORF">R6G71_07990</name>
</gene>
<dbReference type="Proteomes" id="UP001273799">
    <property type="component" value="Unassembled WGS sequence"/>
</dbReference>
<reference evidence="1" key="1">
    <citation type="submission" date="2023-10" db="EMBL/GenBank/DDBJ databases">
        <title>Whole Genome based description of the genera Actinobaculum and Actinotignum reveals a complex phylogenetic relationship within the species included in the genus Actinotignum.</title>
        <authorList>
            <person name="Jensen C.S."/>
            <person name="Dargis R."/>
            <person name="Kemp M."/>
            <person name="Christensen J.J."/>
        </authorList>
    </citation>
    <scope>NUCLEOTIDE SEQUENCE</scope>
    <source>
        <strain evidence="1">Actinobaculum_suis_CCUG19206T</strain>
    </source>
</reference>
<proteinExistence type="predicted"/>
<sequence length="56" mass="6062">MRLRPDAIFLFCGEDRKTVRPVGVREEPTWLLGGLWGGLWGGCGVGCGRTIGASEK</sequence>
<dbReference type="AlphaFoldDB" id="A0AAW9HML8"/>
<dbReference type="EMBL" id="JAWNFU010000005">
    <property type="protein sequence ID" value="MDY5153977.1"/>
    <property type="molecule type" value="Genomic_DNA"/>
</dbReference>
<protein>
    <submittedName>
        <fullName evidence="1">Uncharacterized protein</fullName>
    </submittedName>
</protein>
<evidence type="ECO:0000313" key="1">
    <source>
        <dbReference type="EMBL" id="MDY5153977.1"/>
    </source>
</evidence>
<name>A0AAW9HML8_9ACTO</name>
<evidence type="ECO:0000313" key="2">
    <source>
        <dbReference type="Proteomes" id="UP001273799"/>
    </source>
</evidence>
<comment type="caution">
    <text evidence="1">The sequence shown here is derived from an EMBL/GenBank/DDBJ whole genome shotgun (WGS) entry which is preliminary data.</text>
</comment>
<dbReference type="RefSeq" id="WP_320753526.1">
    <property type="nucleotide sequence ID" value="NZ_JAWNFU010000005.1"/>
</dbReference>
<accession>A0AAW9HML8</accession>